<dbReference type="EMBL" id="BPLQ01001475">
    <property type="protein sequence ID" value="GIX82080.1"/>
    <property type="molecule type" value="Genomic_DNA"/>
</dbReference>
<sequence>MLKPASQNTQSLVVNSHKSVKSERFRELETNSSLQKKRFKMLTAKENFVFCQKVSNSSVGDYILSLSLEVLISFLPLLYRIKDFISLILSSCSIGGWNCYLLK</sequence>
<reference evidence="1 2" key="1">
    <citation type="submission" date="2021-06" db="EMBL/GenBank/DDBJ databases">
        <title>Caerostris darwini draft genome.</title>
        <authorList>
            <person name="Kono N."/>
            <person name="Arakawa K."/>
        </authorList>
    </citation>
    <scope>NUCLEOTIDE SEQUENCE [LARGE SCALE GENOMIC DNA]</scope>
</reference>
<proteinExistence type="predicted"/>
<organism evidence="1 2">
    <name type="scientific">Caerostris darwini</name>
    <dbReference type="NCBI Taxonomy" id="1538125"/>
    <lineage>
        <taxon>Eukaryota</taxon>
        <taxon>Metazoa</taxon>
        <taxon>Ecdysozoa</taxon>
        <taxon>Arthropoda</taxon>
        <taxon>Chelicerata</taxon>
        <taxon>Arachnida</taxon>
        <taxon>Araneae</taxon>
        <taxon>Araneomorphae</taxon>
        <taxon>Entelegynae</taxon>
        <taxon>Araneoidea</taxon>
        <taxon>Araneidae</taxon>
        <taxon>Caerostris</taxon>
    </lineage>
</organism>
<evidence type="ECO:0000313" key="1">
    <source>
        <dbReference type="EMBL" id="GIX82080.1"/>
    </source>
</evidence>
<comment type="caution">
    <text evidence="1">The sequence shown here is derived from an EMBL/GenBank/DDBJ whole genome shotgun (WGS) entry which is preliminary data.</text>
</comment>
<dbReference type="Proteomes" id="UP001054837">
    <property type="component" value="Unassembled WGS sequence"/>
</dbReference>
<protein>
    <submittedName>
        <fullName evidence="1">Uncharacterized protein</fullName>
    </submittedName>
</protein>
<accession>A0AAV4NCM8</accession>
<gene>
    <name evidence="1" type="ORF">CDAR_166571</name>
</gene>
<keyword evidence="2" id="KW-1185">Reference proteome</keyword>
<name>A0AAV4NCM8_9ARAC</name>
<dbReference type="AlphaFoldDB" id="A0AAV4NCM8"/>
<evidence type="ECO:0000313" key="2">
    <source>
        <dbReference type="Proteomes" id="UP001054837"/>
    </source>
</evidence>